<evidence type="ECO:0000313" key="8">
    <source>
        <dbReference type="Proteomes" id="UP001362999"/>
    </source>
</evidence>
<evidence type="ECO:0000256" key="5">
    <source>
        <dbReference type="SAM" id="MobiDB-lite"/>
    </source>
</evidence>
<dbReference type="PROSITE" id="PS50048">
    <property type="entry name" value="ZN2_CY6_FUNGAL_2"/>
    <property type="match status" value="1"/>
</dbReference>
<evidence type="ECO:0000256" key="3">
    <source>
        <dbReference type="ARBA" id="ARBA00023163"/>
    </source>
</evidence>
<dbReference type="GO" id="GO:0000981">
    <property type="term" value="F:DNA-binding transcription factor activity, RNA polymerase II-specific"/>
    <property type="evidence" value="ECO:0007669"/>
    <property type="project" value="InterPro"/>
</dbReference>
<feature type="compositionally biased region" description="Low complexity" evidence="5">
    <location>
        <begin position="56"/>
        <end position="67"/>
    </location>
</feature>
<dbReference type="SMART" id="SM00066">
    <property type="entry name" value="GAL4"/>
    <property type="match status" value="1"/>
</dbReference>
<feature type="domain" description="Zn(2)-C6 fungal-type" evidence="6">
    <location>
        <begin position="14"/>
        <end position="47"/>
    </location>
</feature>
<evidence type="ECO:0000256" key="1">
    <source>
        <dbReference type="ARBA" id="ARBA00023015"/>
    </source>
</evidence>
<dbReference type="Gene3D" id="4.10.240.10">
    <property type="entry name" value="Zn(2)-C6 fungal-type DNA-binding domain"/>
    <property type="match status" value="1"/>
</dbReference>
<evidence type="ECO:0000259" key="6">
    <source>
        <dbReference type="PROSITE" id="PS50048"/>
    </source>
</evidence>
<dbReference type="PROSITE" id="PS00463">
    <property type="entry name" value="ZN2_CY6_FUNGAL_1"/>
    <property type="match status" value="1"/>
</dbReference>
<dbReference type="GO" id="GO:0045944">
    <property type="term" value="P:positive regulation of transcription by RNA polymerase II"/>
    <property type="evidence" value="ECO:0007669"/>
    <property type="project" value="TreeGrafter"/>
</dbReference>
<dbReference type="AlphaFoldDB" id="A0AAW0AJ94"/>
<keyword evidence="2" id="KW-0238">DNA-binding</keyword>
<dbReference type="PANTHER" id="PTHR31069:SF12">
    <property type="entry name" value="TRANSCRIPTION FACTOR DOMAIN-CONTAINING PROTEIN"/>
    <property type="match status" value="1"/>
</dbReference>
<sequence>MSQIPTRRTRAYLACSACRSRKVKCLTSDMQNKPCQRCVQRGLQCEYVLVADEQKSSSGTSRGESSSPLITNQSPSLQLTSVSPPPSPATRSYGKRNLPVPTLPPYAWTAVPVNPTSRSFGPVPSAQVENSTRQSGPKSDRDAASIPDRRRSYESQHLPGNSAPDSPSRVKRLKNLIHE</sequence>
<feature type="region of interest" description="Disordered" evidence="5">
    <location>
        <begin position="54"/>
        <end position="179"/>
    </location>
</feature>
<evidence type="ECO:0000256" key="2">
    <source>
        <dbReference type="ARBA" id="ARBA00023125"/>
    </source>
</evidence>
<dbReference type="GO" id="GO:0005634">
    <property type="term" value="C:nucleus"/>
    <property type="evidence" value="ECO:0007669"/>
    <property type="project" value="TreeGrafter"/>
</dbReference>
<dbReference type="GO" id="GO:0000978">
    <property type="term" value="F:RNA polymerase II cis-regulatory region sequence-specific DNA binding"/>
    <property type="evidence" value="ECO:0007669"/>
    <property type="project" value="TreeGrafter"/>
</dbReference>
<dbReference type="GO" id="GO:0008270">
    <property type="term" value="F:zinc ion binding"/>
    <property type="evidence" value="ECO:0007669"/>
    <property type="project" value="InterPro"/>
</dbReference>
<dbReference type="PANTHER" id="PTHR31069">
    <property type="entry name" value="OLEATE-ACTIVATED TRANSCRIPTION FACTOR 1-RELATED"/>
    <property type="match status" value="1"/>
</dbReference>
<accession>A0AAW0AJ94</accession>
<feature type="compositionally biased region" description="Polar residues" evidence="5">
    <location>
        <begin position="127"/>
        <end position="137"/>
    </location>
</feature>
<feature type="compositionally biased region" description="Polar residues" evidence="5">
    <location>
        <begin position="68"/>
        <end position="82"/>
    </location>
</feature>
<organism evidence="7 8">
    <name type="scientific">Favolaschia claudopus</name>
    <dbReference type="NCBI Taxonomy" id="2862362"/>
    <lineage>
        <taxon>Eukaryota</taxon>
        <taxon>Fungi</taxon>
        <taxon>Dikarya</taxon>
        <taxon>Basidiomycota</taxon>
        <taxon>Agaricomycotina</taxon>
        <taxon>Agaricomycetes</taxon>
        <taxon>Agaricomycetidae</taxon>
        <taxon>Agaricales</taxon>
        <taxon>Marasmiineae</taxon>
        <taxon>Mycenaceae</taxon>
        <taxon>Favolaschia</taxon>
    </lineage>
</organism>
<keyword evidence="4" id="KW-0539">Nucleus</keyword>
<gene>
    <name evidence="7" type="ORF">R3P38DRAFT_1505659</name>
</gene>
<protein>
    <recommendedName>
        <fullName evidence="6">Zn(2)-C6 fungal-type domain-containing protein</fullName>
    </recommendedName>
</protein>
<keyword evidence="1" id="KW-0805">Transcription regulation</keyword>
<dbReference type="InterPro" id="IPR001138">
    <property type="entry name" value="Zn2Cys6_DnaBD"/>
</dbReference>
<dbReference type="Proteomes" id="UP001362999">
    <property type="component" value="Unassembled WGS sequence"/>
</dbReference>
<evidence type="ECO:0000256" key="4">
    <source>
        <dbReference type="ARBA" id="ARBA00023242"/>
    </source>
</evidence>
<dbReference type="InterPro" id="IPR036864">
    <property type="entry name" value="Zn2-C6_fun-type_DNA-bd_sf"/>
</dbReference>
<feature type="compositionally biased region" description="Basic and acidic residues" evidence="5">
    <location>
        <begin position="138"/>
        <end position="154"/>
    </location>
</feature>
<dbReference type="Pfam" id="PF00172">
    <property type="entry name" value="Zn_clus"/>
    <property type="match status" value="1"/>
</dbReference>
<dbReference type="SUPFAM" id="SSF57701">
    <property type="entry name" value="Zn2/Cys6 DNA-binding domain"/>
    <property type="match status" value="1"/>
</dbReference>
<keyword evidence="3" id="KW-0804">Transcription</keyword>
<reference evidence="7 8" key="1">
    <citation type="journal article" date="2024" name="J Genomics">
        <title>Draft genome sequencing and assembly of Favolaschia claudopus CIRM-BRFM 2984 isolated from oak limbs.</title>
        <authorList>
            <person name="Navarro D."/>
            <person name="Drula E."/>
            <person name="Chaduli D."/>
            <person name="Cazenave R."/>
            <person name="Ahrendt S."/>
            <person name="Wang J."/>
            <person name="Lipzen A."/>
            <person name="Daum C."/>
            <person name="Barry K."/>
            <person name="Grigoriev I.V."/>
            <person name="Favel A."/>
            <person name="Rosso M.N."/>
            <person name="Martin F."/>
        </authorList>
    </citation>
    <scope>NUCLEOTIDE SEQUENCE [LARGE SCALE GENOMIC DNA]</scope>
    <source>
        <strain evidence="7 8">CIRM-BRFM 2984</strain>
    </source>
</reference>
<evidence type="ECO:0000313" key="7">
    <source>
        <dbReference type="EMBL" id="KAK7013237.1"/>
    </source>
</evidence>
<comment type="caution">
    <text evidence="7">The sequence shown here is derived from an EMBL/GenBank/DDBJ whole genome shotgun (WGS) entry which is preliminary data.</text>
</comment>
<dbReference type="InterPro" id="IPR050675">
    <property type="entry name" value="OAF3"/>
</dbReference>
<dbReference type="EMBL" id="JAWWNJ010000060">
    <property type="protein sequence ID" value="KAK7013237.1"/>
    <property type="molecule type" value="Genomic_DNA"/>
</dbReference>
<keyword evidence="8" id="KW-1185">Reference proteome</keyword>
<feature type="compositionally biased region" description="Basic residues" evidence="5">
    <location>
        <begin position="169"/>
        <end position="179"/>
    </location>
</feature>
<name>A0AAW0AJ94_9AGAR</name>
<dbReference type="CDD" id="cd00067">
    <property type="entry name" value="GAL4"/>
    <property type="match status" value="1"/>
</dbReference>
<proteinExistence type="predicted"/>